<dbReference type="KEGG" id="nai:NECAME_15707"/>
<sequence length="456" mass="51395">MSSGFVSSGELEEEKKRRQEEWERVRKPDDPALAPEPEICHKSLFEQLRDNKEAKQAEIDEAKKFKNMIRGIDEDESDFLARVSQMKSEELRRAKKEEEDAIREAAIVRSQQNLVEPPTVSQLKVAPPENRPQRSKQAAILSTAIKRKSTSSNGESTAEKMPRQTDESSNNQKNAQFPSQPAVSAMKVVGSIPGIGSYDASSDSASSDSEDEEDPYIPVLQTTRPQKKNSYVAEVSLSQAKERYNEMAERERGLFPAEFVHSDCCKDNLKSQITSHPEFDLISCQFALHYSFIDEQSARTFLRNATETLRPGGFLIGTLPDAERIVLLEELDMELVFMRRFPEALQHWKSTGAGLLARMQALEPYPSRNGAKLSGEDIEYEQAEEFVKKLDASENPTVGTLSKSEWEAFCMYLVFAFRKKGGTRESGSSEGEPRKSDEAPEVKRARTEEDDEETTS</sequence>
<dbReference type="PANTHER" id="PTHR13495:SF0">
    <property type="entry name" value="PSME3-INTERACTING PROTEIN"/>
    <property type="match status" value="1"/>
</dbReference>
<feature type="region of interest" description="Disordered" evidence="6">
    <location>
        <begin position="1"/>
        <end position="38"/>
    </location>
</feature>
<dbReference type="EMBL" id="KI669225">
    <property type="protein sequence ID" value="ETN68638.1"/>
    <property type="molecule type" value="Genomic_DNA"/>
</dbReference>
<keyword evidence="9" id="KW-1185">Reference proteome</keyword>
<evidence type="ECO:0000256" key="2">
    <source>
        <dbReference type="ARBA" id="ARBA00022603"/>
    </source>
</evidence>
<dbReference type="CTD" id="25355733"/>
<dbReference type="GeneID" id="25355733"/>
<keyword evidence="3" id="KW-0808">Transferase</keyword>
<evidence type="ECO:0000313" key="9">
    <source>
        <dbReference type="Proteomes" id="UP000053676"/>
    </source>
</evidence>
<gene>
    <name evidence="8" type="ORF">NECAME_15707</name>
</gene>
<feature type="compositionally biased region" description="Polar residues" evidence="6">
    <location>
        <begin position="167"/>
        <end position="182"/>
    </location>
</feature>
<feature type="compositionally biased region" description="Basic and acidic residues" evidence="6">
    <location>
        <begin position="13"/>
        <end position="30"/>
    </location>
</feature>
<evidence type="ECO:0000256" key="6">
    <source>
        <dbReference type="SAM" id="MobiDB-lite"/>
    </source>
</evidence>
<accession>W2SGG5</accession>
<protein>
    <submittedName>
        <fullName evidence="8">mRNA capping enzyme, large subunit</fullName>
    </submittedName>
</protein>
<dbReference type="PROSITE" id="PS51562">
    <property type="entry name" value="RNA_CAP0_MT"/>
    <property type="match status" value="1"/>
</dbReference>
<feature type="compositionally biased region" description="Polar residues" evidence="6">
    <location>
        <begin position="109"/>
        <end position="122"/>
    </location>
</feature>
<name>W2SGG5_NECAM</name>
<organism evidence="8 9">
    <name type="scientific">Necator americanus</name>
    <name type="common">Human hookworm</name>
    <dbReference type="NCBI Taxonomy" id="51031"/>
    <lineage>
        <taxon>Eukaryota</taxon>
        <taxon>Metazoa</taxon>
        <taxon>Ecdysozoa</taxon>
        <taxon>Nematoda</taxon>
        <taxon>Chromadorea</taxon>
        <taxon>Rhabditida</taxon>
        <taxon>Rhabditina</taxon>
        <taxon>Rhabditomorpha</taxon>
        <taxon>Strongyloidea</taxon>
        <taxon>Ancylostomatidae</taxon>
        <taxon>Bunostominae</taxon>
        <taxon>Necator</taxon>
    </lineage>
</organism>
<evidence type="ECO:0000313" key="8">
    <source>
        <dbReference type="EMBL" id="ETN68638.1"/>
    </source>
</evidence>
<dbReference type="InterPro" id="IPR004971">
    <property type="entry name" value="mRNA_G-N7_MeTrfase_dom"/>
</dbReference>
<evidence type="ECO:0000256" key="3">
    <source>
        <dbReference type="ARBA" id="ARBA00022679"/>
    </source>
</evidence>
<dbReference type="InterPro" id="IPR029063">
    <property type="entry name" value="SAM-dependent_MTases_sf"/>
</dbReference>
<evidence type="ECO:0000256" key="4">
    <source>
        <dbReference type="ARBA" id="ARBA00023242"/>
    </source>
</evidence>
<evidence type="ECO:0000259" key="7">
    <source>
        <dbReference type="PROSITE" id="PS51562"/>
    </source>
</evidence>
<keyword evidence="2" id="KW-0489">Methyltransferase</keyword>
<dbReference type="SUPFAM" id="SSF53335">
    <property type="entry name" value="S-adenosyl-L-methionine-dependent methyltransferases"/>
    <property type="match status" value="1"/>
</dbReference>
<dbReference type="OrthoDB" id="75807at2759"/>
<reference evidence="9" key="1">
    <citation type="journal article" date="2014" name="Nat. Genet.">
        <title>Genome of the human hookworm Necator americanus.</title>
        <authorList>
            <person name="Tang Y.T."/>
            <person name="Gao X."/>
            <person name="Rosa B.A."/>
            <person name="Abubucker S."/>
            <person name="Hallsworth-Pepin K."/>
            <person name="Martin J."/>
            <person name="Tyagi R."/>
            <person name="Heizer E."/>
            <person name="Zhang X."/>
            <person name="Bhonagiri-Palsikar V."/>
            <person name="Minx P."/>
            <person name="Warren W.C."/>
            <person name="Wang Q."/>
            <person name="Zhan B."/>
            <person name="Hotez P.J."/>
            <person name="Sternberg P.W."/>
            <person name="Dougall A."/>
            <person name="Gaze S.T."/>
            <person name="Mulvenna J."/>
            <person name="Sotillo J."/>
            <person name="Ranganathan S."/>
            <person name="Rabelo E.M."/>
            <person name="Wilson R.K."/>
            <person name="Felgner P.L."/>
            <person name="Bethony J."/>
            <person name="Hawdon J.M."/>
            <person name="Gasser R.B."/>
            <person name="Loukas A."/>
            <person name="Mitreva M."/>
        </authorList>
    </citation>
    <scope>NUCLEOTIDE SEQUENCE [LARGE SCALE GENOMIC DNA]</scope>
</reference>
<proteinExistence type="predicted"/>
<feature type="region of interest" description="Disordered" evidence="6">
    <location>
        <begin position="109"/>
        <end position="183"/>
    </location>
</feature>
<dbReference type="STRING" id="51031.W2SGG5"/>
<dbReference type="Gene3D" id="3.40.50.150">
    <property type="entry name" value="Vaccinia Virus protein VP39"/>
    <property type="match status" value="2"/>
</dbReference>
<feature type="domain" description="MRNA cap 0 methyltransferase" evidence="7">
    <location>
        <begin position="232"/>
        <end position="420"/>
    </location>
</feature>
<dbReference type="CDD" id="cd02440">
    <property type="entry name" value="AdoMet_MTases"/>
    <property type="match status" value="1"/>
</dbReference>
<comment type="subcellular location">
    <subcellularLocation>
        <location evidence="1">Nucleus</location>
    </subcellularLocation>
</comment>
<dbReference type="AlphaFoldDB" id="W2SGG5"/>
<dbReference type="GO" id="GO:0005634">
    <property type="term" value="C:nucleus"/>
    <property type="evidence" value="ECO:0007669"/>
    <property type="project" value="UniProtKB-SubCell"/>
</dbReference>
<dbReference type="Proteomes" id="UP000053676">
    <property type="component" value="Unassembled WGS sequence"/>
</dbReference>
<evidence type="ECO:0000256" key="1">
    <source>
        <dbReference type="ARBA" id="ARBA00004123"/>
    </source>
</evidence>
<evidence type="ECO:0000256" key="5">
    <source>
        <dbReference type="ARBA" id="ARBA00044712"/>
    </source>
</evidence>
<dbReference type="GO" id="GO:0004482">
    <property type="term" value="F:mRNA 5'-cap (guanine-N7-)-methyltransferase activity"/>
    <property type="evidence" value="ECO:0007669"/>
    <property type="project" value="UniProtKB-EC"/>
</dbReference>
<keyword evidence="4" id="KW-0539">Nucleus</keyword>
<dbReference type="Pfam" id="PF03291">
    <property type="entry name" value="mRNA_G-N7_MeTrfase"/>
    <property type="match status" value="1"/>
</dbReference>
<dbReference type="PANTHER" id="PTHR13495">
    <property type="entry name" value="NEFA-INTERACTING NUCLEAR PROTEIN NIP30"/>
    <property type="match status" value="1"/>
</dbReference>
<feature type="compositionally biased region" description="Basic and acidic residues" evidence="6">
    <location>
        <begin position="431"/>
        <end position="447"/>
    </location>
</feature>
<dbReference type="Pfam" id="PF10187">
    <property type="entry name" value="FAM192A_Fyv6_N"/>
    <property type="match status" value="1"/>
</dbReference>
<feature type="compositionally biased region" description="Basic and acidic residues" evidence="6">
    <location>
        <begin position="157"/>
        <end position="166"/>
    </location>
</feature>
<dbReference type="InterPro" id="IPR019331">
    <property type="entry name" value="FAM192A/Fyv6_N"/>
</dbReference>
<comment type="catalytic activity">
    <reaction evidence="5">
        <text>a 5'-end (5'-triphosphoguanosine)-ribonucleoside in mRNA + S-adenosyl-L-methionine = a 5'-end (N(7)-methyl 5'-triphosphoguanosine)-ribonucleoside in mRNA + S-adenosyl-L-homocysteine</text>
        <dbReference type="Rhea" id="RHEA:67008"/>
        <dbReference type="Rhea" id="RHEA-COMP:17166"/>
        <dbReference type="Rhea" id="RHEA-COMP:17167"/>
        <dbReference type="ChEBI" id="CHEBI:57856"/>
        <dbReference type="ChEBI" id="CHEBI:59789"/>
        <dbReference type="ChEBI" id="CHEBI:156461"/>
        <dbReference type="ChEBI" id="CHEBI:167617"/>
        <dbReference type="EC" id="2.1.1.56"/>
    </reaction>
</comment>
<dbReference type="InterPro" id="IPR039845">
    <property type="entry name" value="FAM192A"/>
</dbReference>
<feature type="region of interest" description="Disordered" evidence="6">
    <location>
        <begin position="422"/>
        <end position="456"/>
    </location>
</feature>